<comment type="caution">
    <text evidence="1">The sequence shown here is derived from an EMBL/GenBank/DDBJ whole genome shotgun (WGS) entry which is preliminary data.</text>
</comment>
<proteinExistence type="predicted"/>
<accession>A0A9N9D1Z7</accession>
<keyword evidence="2" id="KW-1185">Reference proteome</keyword>
<name>A0A9N9D1Z7_9GLOM</name>
<dbReference type="Proteomes" id="UP000789759">
    <property type="component" value="Unassembled WGS sequence"/>
</dbReference>
<reference evidence="1" key="1">
    <citation type="submission" date="2021-06" db="EMBL/GenBank/DDBJ databases">
        <authorList>
            <person name="Kallberg Y."/>
            <person name="Tangrot J."/>
            <person name="Rosling A."/>
        </authorList>
    </citation>
    <scope>NUCLEOTIDE SEQUENCE</scope>
    <source>
        <strain evidence="1">FL966</strain>
    </source>
</reference>
<sequence>MNNQFKLGFCYEKNIGTSKDKEKASDIRNSVKQISNNFVEAVSKVSTNAAAQKKAANEITIAKKKITEFKQIYSISTDSQFKHDIYIKISNLQTQIRANKDRIAKLKKKMLSILKIVSVPGVSHTNTHEHPNGHYCFASVKCAKQFASVFSNMLVVICQDDKAKIGFEIPAVGQTFYILQSINNPICIADHNFVIGFEQKLVLSVYLLMKLDESNDEP</sequence>
<evidence type="ECO:0000313" key="2">
    <source>
        <dbReference type="Proteomes" id="UP000789759"/>
    </source>
</evidence>
<dbReference type="OrthoDB" id="2443581at2759"/>
<organism evidence="1 2">
    <name type="scientific">Cetraspora pellucida</name>
    <dbReference type="NCBI Taxonomy" id="1433469"/>
    <lineage>
        <taxon>Eukaryota</taxon>
        <taxon>Fungi</taxon>
        <taxon>Fungi incertae sedis</taxon>
        <taxon>Mucoromycota</taxon>
        <taxon>Glomeromycotina</taxon>
        <taxon>Glomeromycetes</taxon>
        <taxon>Diversisporales</taxon>
        <taxon>Gigasporaceae</taxon>
        <taxon>Cetraspora</taxon>
    </lineage>
</organism>
<protein>
    <submittedName>
        <fullName evidence="1">3137_t:CDS:1</fullName>
    </submittedName>
</protein>
<gene>
    <name evidence="1" type="ORF">CPELLU_LOCUS7872</name>
</gene>
<evidence type="ECO:0000313" key="1">
    <source>
        <dbReference type="EMBL" id="CAG8620033.1"/>
    </source>
</evidence>
<dbReference type="EMBL" id="CAJVQA010005410">
    <property type="protein sequence ID" value="CAG8620033.1"/>
    <property type="molecule type" value="Genomic_DNA"/>
</dbReference>
<dbReference type="AlphaFoldDB" id="A0A9N9D1Z7"/>